<dbReference type="InterPro" id="IPR022644">
    <property type="entry name" value="De-COase2_N"/>
</dbReference>
<organism evidence="9 10">
    <name type="scientific">Rhodosorus marinus</name>
    <dbReference type="NCBI Taxonomy" id="101924"/>
    <lineage>
        <taxon>Eukaryota</taxon>
        <taxon>Rhodophyta</taxon>
        <taxon>Stylonematophyceae</taxon>
        <taxon>Stylonematales</taxon>
        <taxon>Stylonemataceae</taxon>
        <taxon>Rhodosorus</taxon>
    </lineage>
</organism>
<evidence type="ECO:0000313" key="9">
    <source>
        <dbReference type="EMBL" id="KAJ8906422.1"/>
    </source>
</evidence>
<evidence type="ECO:0000259" key="8">
    <source>
        <dbReference type="Pfam" id="PF02784"/>
    </source>
</evidence>
<feature type="domain" description="Orn/DAP/Arg decarboxylase 2 N-terminal" evidence="8">
    <location>
        <begin position="81"/>
        <end position="314"/>
    </location>
</feature>
<name>A0AAV8UYK6_9RHOD</name>
<comment type="similarity">
    <text evidence="6">Belongs to the Orn/Lys/Arg decarboxylase class-II family.</text>
</comment>
<sequence length="468" mass="50353">MEAFVSTGSSILRGRGGRPGICLSRRPSSRSLRVTVPMATVASNPNTESKFITEEIASKVISEVGSPTFVYDLKTLREQAEKALAFRNAYGLTVRYAMKACPNAAILKIFNDMGLAFDASSVYECQRLLLAGVPSIKVCLSSQELGDQFVDLVNKGVEINCCSLSQMRKYGQAFPNTEVGVRFNPGLGSGGTGKTNVGGTSASFGIWHELMNDVKSIAEEYGLKIVRIHTHIGSGSDPAVWARVVGLTLNLAKQLPDVATVDLGGGYKVGRMPGEVSTDLDIISAPVKEAFEQFAEETGRKLHLEIEPGTFLVANAGAMLCTAQDIVTTGAAGHDFIKLDIGMTEVLRPSLYGAEHPITVLPKDSRKEVEDANYVVVGHCCESGDLFTPASGDPETITERLMSKAQIGDYVVMDGVGAYCASMSAKNYNSFPEVPEVLVDESSQIHVIRKKQTLEQILENEVPLPDSF</sequence>
<keyword evidence="3 5" id="KW-0663">Pyridoxal phosphate</keyword>
<dbReference type="PANTHER" id="PTHR43727:SF2">
    <property type="entry name" value="GROUP IV DECARBOXYLASE"/>
    <property type="match status" value="1"/>
</dbReference>
<evidence type="ECO:0000256" key="4">
    <source>
        <dbReference type="ARBA" id="ARBA00023239"/>
    </source>
</evidence>
<gene>
    <name evidence="9" type="ORF">NDN08_002915</name>
</gene>
<dbReference type="Pfam" id="PF00278">
    <property type="entry name" value="Orn_DAP_Arg_deC"/>
    <property type="match status" value="1"/>
</dbReference>
<dbReference type="CDD" id="cd06828">
    <property type="entry name" value="PLPDE_III_DapDC"/>
    <property type="match status" value="1"/>
</dbReference>
<evidence type="ECO:0000313" key="10">
    <source>
        <dbReference type="Proteomes" id="UP001157974"/>
    </source>
</evidence>
<dbReference type="InterPro" id="IPR029066">
    <property type="entry name" value="PLP-binding_barrel"/>
</dbReference>
<dbReference type="Gene3D" id="2.40.37.10">
    <property type="entry name" value="Lyase, Ornithine Decarboxylase, Chain A, domain 1"/>
    <property type="match status" value="1"/>
</dbReference>
<feature type="domain" description="Orn/DAP/Arg decarboxylase 2 C-terminal" evidence="7">
    <location>
        <begin position="70"/>
        <end position="417"/>
    </location>
</feature>
<dbReference type="AlphaFoldDB" id="A0AAV8UYK6"/>
<dbReference type="Proteomes" id="UP001157974">
    <property type="component" value="Unassembled WGS sequence"/>
</dbReference>
<dbReference type="Gene3D" id="3.20.20.10">
    <property type="entry name" value="Alanine racemase"/>
    <property type="match status" value="1"/>
</dbReference>
<evidence type="ECO:0000256" key="6">
    <source>
        <dbReference type="RuleBase" id="RU003737"/>
    </source>
</evidence>
<reference evidence="9 10" key="1">
    <citation type="journal article" date="2023" name="Nat. Commun.">
        <title>Origin of minicircular mitochondrial genomes in red algae.</title>
        <authorList>
            <person name="Lee Y."/>
            <person name="Cho C.H."/>
            <person name="Lee Y.M."/>
            <person name="Park S.I."/>
            <person name="Yang J.H."/>
            <person name="West J.A."/>
            <person name="Bhattacharya D."/>
            <person name="Yoon H.S."/>
        </authorList>
    </citation>
    <scope>NUCLEOTIDE SEQUENCE [LARGE SCALE GENOMIC DNA]</scope>
    <source>
        <strain evidence="9 10">CCMP1338</strain>
        <tissue evidence="9">Whole cell</tissue>
    </source>
</reference>
<keyword evidence="10" id="KW-1185">Reference proteome</keyword>
<evidence type="ECO:0000259" key="7">
    <source>
        <dbReference type="Pfam" id="PF00278"/>
    </source>
</evidence>
<dbReference type="GO" id="GO:0008836">
    <property type="term" value="F:diaminopimelate decarboxylase activity"/>
    <property type="evidence" value="ECO:0007669"/>
    <property type="project" value="InterPro"/>
</dbReference>
<accession>A0AAV8UYK6</accession>
<dbReference type="GO" id="GO:0009089">
    <property type="term" value="P:lysine biosynthetic process via diaminopimelate"/>
    <property type="evidence" value="ECO:0007669"/>
    <property type="project" value="InterPro"/>
</dbReference>
<dbReference type="PANTHER" id="PTHR43727">
    <property type="entry name" value="DIAMINOPIMELATE DECARBOXYLASE"/>
    <property type="match status" value="1"/>
</dbReference>
<proteinExistence type="inferred from homology"/>
<evidence type="ECO:0000256" key="3">
    <source>
        <dbReference type="ARBA" id="ARBA00022898"/>
    </source>
</evidence>
<keyword evidence="4" id="KW-0456">Lyase</keyword>
<dbReference type="PRINTS" id="PR01181">
    <property type="entry name" value="DAPDCRBXLASE"/>
</dbReference>
<dbReference type="InterPro" id="IPR000183">
    <property type="entry name" value="Orn/DAP/Arg_de-COase"/>
</dbReference>
<dbReference type="InterPro" id="IPR002986">
    <property type="entry name" value="DAP_deCOOHase_LysA"/>
</dbReference>
<evidence type="ECO:0008006" key="11">
    <source>
        <dbReference type="Google" id="ProtNLM"/>
    </source>
</evidence>
<protein>
    <recommendedName>
        <fullName evidence="11">Diaminopimelate decarboxylase</fullName>
    </recommendedName>
</protein>
<feature type="modified residue" description="N6-(pyridoxal phosphate)lysine" evidence="5">
    <location>
        <position position="99"/>
    </location>
</feature>
<dbReference type="PRINTS" id="PR01179">
    <property type="entry name" value="ODADCRBXLASE"/>
</dbReference>
<evidence type="ECO:0000256" key="2">
    <source>
        <dbReference type="ARBA" id="ARBA00022793"/>
    </source>
</evidence>
<dbReference type="Pfam" id="PF02784">
    <property type="entry name" value="Orn_Arg_deC_N"/>
    <property type="match status" value="1"/>
</dbReference>
<comment type="caution">
    <text evidence="9">The sequence shown here is derived from an EMBL/GenBank/DDBJ whole genome shotgun (WGS) entry which is preliminary data.</text>
</comment>
<evidence type="ECO:0000256" key="5">
    <source>
        <dbReference type="PIRSR" id="PIRSR600183-50"/>
    </source>
</evidence>
<evidence type="ECO:0000256" key="1">
    <source>
        <dbReference type="ARBA" id="ARBA00001933"/>
    </source>
</evidence>
<feature type="active site" description="Proton donor" evidence="5">
    <location>
        <position position="381"/>
    </location>
</feature>
<comment type="cofactor">
    <cofactor evidence="1 5">
        <name>pyridoxal 5'-phosphate</name>
        <dbReference type="ChEBI" id="CHEBI:597326"/>
    </cofactor>
</comment>
<keyword evidence="2" id="KW-0210">Decarboxylase</keyword>
<dbReference type="InterPro" id="IPR009006">
    <property type="entry name" value="Ala_racemase/Decarboxylase_C"/>
</dbReference>
<dbReference type="SUPFAM" id="SSF51419">
    <property type="entry name" value="PLP-binding barrel"/>
    <property type="match status" value="1"/>
</dbReference>
<dbReference type="SUPFAM" id="SSF50621">
    <property type="entry name" value="Alanine racemase C-terminal domain-like"/>
    <property type="match status" value="1"/>
</dbReference>
<dbReference type="EMBL" id="JAMWBK010000003">
    <property type="protein sequence ID" value="KAJ8906422.1"/>
    <property type="molecule type" value="Genomic_DNA"/>
</dbReference>
<dbReference type="InterPro" id="IPR022643">
    <property type="entry name" value="De-COase2_C"/>
</dbReference>